<dbReference type="PANTHER" id="PTHR11941:SF54">
    <property type="entry name" value="ENOYL-COA HYDRATASE, MITOCHONDRIAL"/>
    <property type="match status" value="1"/>
</dbReference>
<dbReference type="Pfam" id="PF00378">
    <property type="entry name" value="ECH_1"/>
    <property type="match status" value="1"/>
</dbReference>
<dbReference type="EMBL" id="NPCC01000023">
    <property type="protein sequence ID" value="PAE88160.1"/>
    <property type="molecule type" value="Genomic_DNA"/>
</dbReference>
<dbReference type="EC" id="4.2.1.17" evidence="3"/>
<dbReference type="Proteomes" id="UP000216207">
    <property type="component" value="Unassembled WGS sequence"/>
</dbReference>
<dbReference type="SUPFAM" id="SSF52096">
    <property type="entry name" value="ClpP/crotonase"/>
    <property type="match status" value="1"/>
</dbReference>
<name>A0A268NYM7_SHOCL</name>
<organism evidence="3 4">
    <name type="scientific">Shouchella clausii</name>
    <name type="common">Alkalihalobacillus clausii</name>
    <dbReference type="NCBI Taxonomy" id="79880"/>
    <lineage>
        <taxon>Bacteria</taxon>
        <taxon>Bacillati</taxon>
        <taxon>Bacillota</taxon>
        <taxon>Bacilli</taxon>
        <taxon>Bacillales</taxon>
        <taxon>Bacillaceae</taxon>
        <taxon>Shouchella</taxon>
    </lineage>
</organism>
<evidence type="ECO:0000256" key="2">
    <source>
        <dbReference type="ARBA" id="ARBA00023239"/>
    </source>
</evidence>
<evidence type="ECO:0000313" key="4">
    <source>
        <dbReference type="Proteomes" id="UP000216207"/>
    </source>
</evidence>
<comment type="similarity">
    <text evidence="1">Belongs to the enoyl-CoA hydratase/isomerase family.</text>
</comment>
<dbReference type="InterPro" id="IPR029045">
    <property type="entry name" value="ClpP/crotonase-like_dom_sf"/>
</dbReference>
<dbReference type="GO" id="GO:0006635">
    <property type="term" value="P:fatty acid beta-oxidation"/>
    <property type="evidence" value="ECO:0007669"/>
    <property type="project" value="TreeGrafter"/>
</dbReference>
<dbReference type="RefSeq" id="WP_082369073.1">
    <property type="nucleotide sequence ID" value="NZ_BOQQ01000005.1"/>
</dbReference>
<proteinExistence type="inferred from homology"/>
<dbReference type="AlphaFoldDB" id="A0A268NYM7"/>
<dbReference type="InterPro" id="IPR001753">
    <property type="entry name" value="Enoyl-CoA_hydra/iso"/>
</dbReference>
<accession>A0A268NYM7</accession>
<gene>
    <name evidence="3" type="ORF">CHH72_15060</name>
</gene>
<dbReference type="GO" id="GO:0004300">
    <property type="term" value="F:enoyl-CoA hydratase activity"/>
    <property type="evidence" value="ECO:0007669"/>
    <property type="project" value="UniProtKB-EC"/>
</dbReference>
<dbReference type="CDD" id="cd06558">
    <property type="entry name" value="crotonase-like"/>
    <property type="match status" value="1"/>
</dbReference>
<sequence length="262" mass="27855">MSSSKTLVQTAAHDGIARITLNRPQAANALSLALLDELEAACDWVAQEHNIRVVILAGAGEKAFCAGADLKERANMTESEAIYAVKRIGEVIARVEKLPQPVIADVGGSAFGGGLELCLACDVRIFAEDSFYGLTETKLAIIPGAGGTQRLPRLIGPGKAKELIFTARRLTGTEARKYGLCEWALPREKTSAAASQLAVEMASNGPIALQAAKKAINEGAALPLEAALAVEREAYLQTLQTEDRLEGLASFKEKRPPVYKGK</sequence>
<dbReference type="InterPro" id="IPR014748">
    <property type="entry name" value="Enoyl-CoA_hydra_C"/>
</dbReference>
<comment type="caution">
    <text evidence="3">The sequence shown here is derived from an EMBL/GenBank/DDBJ whole genome shotgun (WGS) entry which is preliminary data.</text>
</comment>
<dbReference type="PANTHER" id="PTHR11941">
    <property type="entry name" value="ENOYL-COA HYDRATASE-RELATED"/>
    <property type="match status" value="1"/>
</dbReference>
<evidence type="ECO:0000256" key="1">
    <source>
        <dbReference type="ARBA" id="ARBA00005254"/>
    </source>
</evidence>
<dbReference type="FunFam" id="1.10.12.10:FF:000001">
    <property type="entry name" value="Probable enoyl-CoA hydratase, mitochondrial"/>
    <property type="match status" value="1"/>
</dbReference>
<keyword evidence="2 3" id="KW-0456">Lyase</keyword>
<dbReference type="FunFam" id="3.90.226.10:FF:000009">
    <property type="entry name" value="Carnitinyl-CoA dehydratase"/>
    <property type="match status" value="1"/>
</dbReference>
<evidence type="ECO:0000313" key="3">
    <source>
        <dbReference type="EMBL" id="PAE88160.1"/>
    </source>
</evidence>
<dbReference type="Gene3D" id="1.10.12.10">
    <property type="entry name" value="Lyase 2-enoyl-coa Hydratase, Chain A, domain 2"/>
    <property type="match status" value="1"/>
</dbReference>
<protein>
    <submittedName>
        <fullName evidence="3">Enoyl-CoA hydratase</fullName>
        <ecNumber evidence="3">4.2.1.17</ecNumber>
    </submittedName>
</protein>
<reference evidence="3 4" key="1">
    <citation type="submission" date="2017-07" db="EMBL/GenBank/DDBJ databases">
        <title>Isolation and whole genome analysis of endospore-forming bacteria from heroin.</title>
        <authorList>
            <person name="Kalinowski J."/>
            <person name="Ahrens B."/>
            <person name="Al-Dilaimi A."/>
            <person name="Winkler A."/>
            <person name="Wibberg D."/>
            <person name="Schleenbecker U."/>
            <person name="Ruckert C."/>
            <person name="Wolfel R."/>
            <person name="Grass G."/>
        </authorList>
    </citation>
    <scope>NUCLEOTIDE SEQUENCE [LARGE SCALE GENOMIC DNA]</scope>
    <source>
        <strain evidence="3 4">7539</strain>
    </source>
</reference>
<dbReference type="Gene3D" id="3.90.226.10">
    <property type="entry name" value="2-enoyl-CoA Hydratase, Chain A, domain 1"/>
    <property type="match status" value="1"/>
</dbReference>